<dbReference type="Proteomes" id="UP000480178">
    <property type="component" value="Chromosome"/>
</dbReference>
<dbReference type="SUPFAM" id="SSF55785">
    <property type="entry name" value="PYP-like sensor domain (PAS domain)"/>
    <property type="match status" value="1"/>
</dbReference>
<proteinExistence type="predicted"/>
<evidence type="ECO:0000259" key="1">
    <source>
        <dbReference type="SMART" id="SM00065"/>
    </source>
</evidence>
<dbReference type="Gene3D" id="3.30.450.40">
    <property type="match status" value="1"/>
</dbReference>
<dbReference type="PANTHER" id="PTHR43102:SF2">
    <property type="entry name" value="GAF DOMAIN-CONTAINING PROTEIN"/>
    <property type="match status" value="1"/>
</dbReference>
<dbReference type="NCBIfam" id="TIGR00229">
    <property type="entry name" value="sensory_box"/>
    <property type="match status" value="1"/>
</dbReference>
<sequence>MNSTSLHSIEKDRLSSLYQYKILDTQQEASFNNICRLASQVCQTSAAMITFIDHSRQWIKAKTGVNLIETPRNIAFCDYTIRQNELFQITDASTDERFYQNPLVTNEPYIRFYAGFPLLTPSGHRIGALCVVDISPKQLTQEQEVALRGLSEQVMQLMEFRYLMAKLHQEYFDNIEQQQILLENKLTLRAILDSTNDGHILIDANFKILSFNKVTQQAFERFFKQSIAIGEDFWQLIAQIPGIEDEFKSNFNIALLGNKVSIEKNIEIKPGLSLWYSFQFLPAYDEYGSIIGVTLNASNINKQKRLQLRILSQNQRLQDIANFQSHKIRRPVATMLGLIQILDKTTLTKENSELISMLEITARELDEVIHQIVHKTNMA</sequence>
<feature type="domain" description="GAF" evidence="1">
    <location>
        <begin position="26"/>
        <end position="168"/>
    </location>
</feature>
<evidence type="ECO:0000259" key="2">
    <source>
        <dbReference type="SMART" id="SM00091"/>
    </source>
</evidence>
<evidence type="ECO:0000313" key="3">
    <source>
        <dbReference type="EMBL" id="QHT69342.1"/>
    </source>
</evidence>
<name>A0A6C0GP25_9BACT</name>
<evidence type="ECO:0000313" key="4">
    <source>
        <dbReference type="Proteomes" id="UP000480178"/>
    </source>
</evidence>
<dbReference type="AlphaFoldDB" id="A0A6C0GP25"/>
<dbReference type="Gene3D" id="3.30.450.20">
    <property type="entry name" value="PAS domain"/>
    <property type="match status" value="1"/>
</dbReference>
<accession>A0A6C0GP25</accession>
<dbReference type="InterPro" id="IPR035965">
    <property type="entry name" value="PAS-like_dom_sf"/>
</dbReference>
<dbReference type="InterPro" id="IPR029016">
    <property type="entry name" value="GAF-like_dom_sf"/>
</dbReference>
<organism evidence="3 4">
    <name type="scientific">Rhodocytophaga rosea</name>
    <dbReference type="NCBI Taxonomy" id="2704465"/>
    <lineage>
        <taxon>Bacteria</taxon>
        <taxon>Pseudomonadati</taxon>
        <taxon>Bacteroidota</taxon>
        <taxon>Cytophagia</taxon>
        <taxon>Cytophagales</taxon>
        <taxon>Rhodocytophagaceae</taxon>
        <taxon>Rhodocytophaga</taxon>
    </lineage>
</organism>
<dbReference type="SMART" id="SM00065">
    <property type="entry name" value="GAF"/>
    <property type="match status" value="1"/>
</dbReference>
<feature type="domain" description="PAS" evidence="2">
    <location>
        <begin position="186"/>
        <end position="256"/>
    </location>
</feature>
<dbReference type="InterPro" id="IPR000014">
    <property type="entry name" value="PAS"/>
</dbReference>
<dbReference type="Pfam" id="PF01590">
    <property type="entry name" value="GAF"/>
    <property type="match status" value="1"/>
</dbReference>
<reference evidence="3 4" key="1">
    <citation type="submission" date="2020-01" db="EMBL/GenBank/DDBJ databases">
        <authorList>
            <person name="Kim M.K."/>
        </authorList>
    </citation>
    <scope>NUCLEOTIDE SEQUENCE [LARGE SCALE GENOMIC DNA]</scope>
    <source>
        <strain evidence="3 4">172606-1</strain>
    </source>
</reference>
<dbReference type="SUPFAM" id="SSF55781">
    <property type="entry name" value="GAF domain-like"/>
    <property type="match status" value="1"/>
</dbReference>
<keyword evidence="4" id="KW-1185">Reference proteome</keyword>
<dbReference type="PANTHER" id="PTHR43102">
    <property type="entry name" value="SLR1143 PROTEIN"/>
    <property type="match status" value="1"/>
</dbReference>
<dbReference type="EMBL" id="CP048222">
    <property type="protein sequence ID" value="QHT69342.1"/>
    <property type="molecule type" value="Genomic_DNA"/>
</dbReference>
<protein>
    <submittedName>
        <fullName evidence="3">GAF domain-containing protein</fullName>
    </submittedName>
</protein>
<dbReference type="KEGG" id="rhoz:GXP67_23230"/>
<dbReference type="InterPro" id="IPR003018">
    <property type="entry name" value="GAF"/>
</dbReference>
<gene>
    <name evidence="3" type="ORF">GXP67_23230</name>
</gene>
<dbReference type="SMART" id="SM00091">
    <property type="entry name" value="PAS"/>
    <property type="match status" value="1"/>
</dbReference>